<accession>K1XDD9</accession>
<dbReference type="OrthoDB" id="4540223at2759"/>
<proteinExistence type="predicted"/>
<dbReference type="KEGG" id="mbe:MBM_03125"/>
<evidence type="ECO:0000313" key="2">
    <source>
        <dbReference type="EMBL" id="EKD18883.1"/>
    </source>
</evidence>
<evidence type="ECO:0000256" key="1">
    <source>
        <dbReference type="SAM" id="SignalP"/>
    </source>
</evidence>
<name>K1XDD9_MARBU</name>
<dbReference type="eggNOG" id="ENOG502SUI0">
    <property type="taxonomic scope" value="Eukaryota"/>
</dbReference>
<dbReference type="AlphaFoldDB" id="K1XDD9"/>
<dbReference type="Pfam" id="PF19287">
    <property type="entry name" value="DUF5910"/>
    <property type="match status" value="1"/>
</dbReference>
<keyword evidence="3" id="KW-1185">Reference proteome</keyword>
<reference evidence="2 3" key="1">
    <citation type="journal article" date="2012" name="BMC Genomics">
        <title>Sequencing the genome of Marssonina brunnea reveals fungus-poplar co-evolution.</title>
        <authorList>
            <person name="Zhu S."/>
            <person name="Cao Y.-Z."/>
            <person name="Jiang C."/>
            <person name="Tan B.-Y."/>
            <person name="Wang Z."/>
            <person name="Feng S."/>
            <person name="Zhang L."/>
            <person name="Su X.-H."/>
            <person name="Brejova B."/>
            <person name="Vinar T."/>
            <person name="Xu M."/>
            <person name="Wang M.-X."/>
            <person name="Zhang S.-G."/>
            <person name="Huang M.-R."/>
            <person name="Wu R."/>
            <person name="Zhou Y."/>
        </authorList>
    </citation>
    <scope>NUCLEOTIDE SEQUENCE [LARGE SCALE GENOMIC DNA]</scope>
    <source>
        <strain evidence="2 3">MB_m1</strain>
    </source>
</reference>
<keyword evidence="1" id="KW-0732">Signal</keyword>
<organism evidence="2 3">
    <name type="scientific">Marssonina brunnea f. sp. multigermtubi (strain MB_m1)</name>
    <name type="common">Marssonina leaf spot fungus</name>
    <dbReference type="NCBI Taxonomy" id="1072389"/>
    <lineage>
        <taxon>Eukaryota</taxon>
        <taxon>Fungi</taxon>
        <taxon>Dikarya</taxon>
        <taxon>Ascomycota</taxon>
        <taxon>Pezizomycotina</taxon>
        <taxon>Leotiomycetes</taxon>
        <taxon>Helotiales</taxon>
        <taxon>Drepanopezizaceae</taxon>
        <taxon>Drepanopeziza</taxon>
    </lineage>
</organism>
<evidence type="ECO:0000313" key="3">
    <source>
        <dbReference type="Proteomes" id="UP000006753"/>
    </source>
</evidence>
<feature type="chain" id="PRO_5003855064" evidence="1">
    <location>
        <begin position="24"/>
        <end position="205"/>
    </location>
</feature>
<dbReference type="EMBL" id="JH921432">
    <property type="protein sequence ID" value="EKD18883.1"/>
    <property type="molecule type" value="Genomic_DNA"/>
</dbReference>
<gene>
    <name evidence="2" type="ORF">MBM_03125</name>
</gene>
<dbReference type="Proteomes" id="UP000006753">
    <property type="component" value="Unassembled WGS sequence"/>
</dbReference>
<dbReference type="InParanoid" id="K1XDD9"/>
<dbReference type="InterPro" id="IPR045564">
    <property type="entry name" value="DUF5910"/>
</dbReference>
<feature type="signal peptide" evidence="1">
    <location>
        <begin position="1"/>
        <end position="23"/>
    </location>
</feature>
<sequence>MPLSTSNCAILLALNLLFNRAQGIEREIIGYRSVGDEEANLINSSHKPYRDRKYDENGEYLRQIGSGFYMTNEPAFWKYSYNHCVIKADSDKIENADKIYIPKDYHKLTSTGKIEENYLWNGDEKLLSEFIEKMILDPEKTLRFSWILHHGPHLQMVIPTDVLNNDDLDLWAECFESEKELLEYSSKIIDWDSWNIIGDPGLPSN</sequence>
<dbReference type="HOGENOM" id="CLU_091777_0_0_1"/>
<protein>
    <submittedName>
        <fullName evidence="2">Uncharacterized protein</fullName>
    </submittedName>
</protein>